<protein>
    <submittedName>
        <fullName evidence="2">Uncharacterized protein</fullName>
    </submittedName>
</protein>
<dbReference type="Proteomes" id="UP000077266">
    <property type="component" value="Unassembled WGS sequence"/>
</dbReference>
<evidence type="ECO:0000256" key="1">
    <source>
        <dbReference type="SAM" id="MobiDB-lite"/>
    </source>
</evidence>
<feature type="compositionally biased region" description="Low complexity" evidence="1">
    <location>
        <begin position="273"/>
        <end position="287"/>
    </location>
</feature>
<keyword evidence="3" id="KW-1185">Reference proteome</keyword>
<accession>A0A165KR34</accession>
<dbReference type="AlphaFoldDB" id="A0A165KR34"/>
<evidence type="ECO:0000313" key="3">
    <source>
        <dbReference type="Proteomes" id="UP000077266"/>
    </source>
</evidence>
<sequence>MSWRTPFSYISQATGLATRAGRMLIPTATTMTASVTIETTELVNVARREYEPVAPIPPFDDQHTAYPPTRVPPAFRSSQHHKVIPPVLPVASRKVRSTASDADSGYASASFDSSDDECTTSSLDGMEHKHEHAHARLPRTFRSPSPATSESSMRCLPVSSPRPYDPEDSEDNYTMPVEQMQYAGKHVDAAATHLPAGQGGVAPVASSSFSVHPLEEHVKMEEVALVTPAFSRATRAAAQDAPLKRIPALALPVRLPAPAAVVMTRVHAVAHNTTDTTAPRAAVAPTRLRPRYPLPPPMTGKRTHDGVEEPEQEHEQDRRKKARTGHGEKPQRPNKQARRLARNVAFDSLAFVARLEISGSSTSTLRVAVDGHTFVQCVPDVLARLGGTKTKALVLRDTVPDQALDGLEKSGLDAEELIVVVSGRPACDTPLWQRTHLVLALQSLPRVVFVDSSAEEGMRPGVPWQHLVSFLGGSMQEAHGARSKPEVDCAKITILGARMHAEELSAVGVSVIV</sequence>
<feature type="compositionally biased region" description="Polar residues" evidence="1">
    <location>
        <begin position="142"/>
        <end position="152"/>
    </location>
</feature>
<dbReference type="InParanoid" id="A0A165KR34"/>
<feature type="region of interest" description="Disordered" evidence="1">
    <location>
        <begin position="95"/>
        <end position="168"/>
    </location>
</feature>
<feature type="compositionally biased region" description="Basic and acidic residues" evidence="1">
    <location>
        <begin position="302"/>
        <end position="318"/>
    </location>
</feature>
<evidence type="ECO:0000313" key="2">
    <source>
        <dbReference type="EMBL" id="KZV96723.1"/>
    </source>
</evidence>
<reference evidence="2 3" key="1">
    <citation type="journal article" date="2016" name="Mol. Biol. Evol.">
        <title>Comparative Genomics of Early-Diverging Mushroom-Forming Fungi Provides Insights into the Origins of Lignocellulose Decay Capabilities.</title>
        <authorList>
            <person name="Nagy L.G."/>
            <person name="Riley R."/>
            <person name="Tritt A."/>
            <person name="Adam C."/>
            <person name="Daum C."/>
            <person name="Floudas D."/>
            <person name="Sun H."/>
            <person name="Yadav J.S."/>
            <person name="Pangilinan J."/>
            <person name="Larsson K.H."/>
            <person name="Matsuura K."/>
            <person name="Barry K."/>
            <person name="Labutti K."/>
            <person name="Kuo R."/>
            <person name="Ohm R.A."/>
            <person name="Bhattacharya S.S."/>
            <person name="Shirouzu T."/>
            <person name="Yoshinaga Y."/>
            <person name="Martin F.M."/>
            <person name="Grigoriev I.V."/>
            <person name="Hibbett D.S."/>
        </authorList>
    </citation>
    <scope>NUCLEOTIDE SEQUENCE [LARGE SCALE GENOMIC DNA]</scope>
    <source>
        <strain evidence="2 3">HHB12029</strain>
    </source>
</reference>
<feature type="region of interest" description="Disordered" evidence="1">
    <location>
        <begin position="272"/>
        <end position="339"/>
    </location>
</feature>
<feature type="compositionally biased region" description="Low complexity" evidence="1">
    <location>
        <begin position="97"/>
        <end position="112"/>
    </location>
</feature>
<dbReference type="EMBL" id="KV425939">
    <property type="protein sequence ID" value="KZV96723.1"/>
    <property type="molecule type" value="Genomic_DNA"/>
</dbReference>
<organism evidence="2 3">
    <name type="scientific">Exidia glandulosa HHB12029</name>
    <dbReference type="NCBI Taxonomy" id="1314781"/>
    <lineage>
        <taxon>Eukaryota</taxon>
        <taxon>Fungi</taxon>
        <taxon>Dikarya</taxon>
        <taxon>Basidiomycota</taxon>
        <taxon>Agaricomycotina</taxon>
        <taxon>Agaricomycetes</taxon>
        <taxon>Auriculariales</taxon>
        <taxon>Exidiaceae</taxon>
        <taxon>Exidia</taxon>
    </lineage>
</organism>
<proteinExistence type="predicted"/>
<name>A0A165KR34_EXIGL</name>
<gene>
    <name evidence="2" type="ORF">EXIGLDRAFT_765107</name>
</gene>